<organism evidence="2 3">
    <name type="scientific">Conger conger</name>
    <name type="common">Conger eel</name>
    <name type="synonym">Muraena conger</name>
    <dbReference type="NCBI Taxonomy" id="82655"/>
    <lineage>
        <taxon>Eukaryota</taxon>
        <taxon>Metazoa</taxon>
        <taxon>Chordata</taxon>
        <taxon>Craniata</taxon>
        <taxon>Vertebrata</taxon>
        <taxon>Euteleostomi</taxon>
        <taxon>Actinopterygii</taxon>
        <taxon>Neopterygii</taxon>
        <taxon>Teleostei</taxon>
        <taxon>Anguilliformes</taxon>
        <taxon>Congridae</taxon>
        <taxon>Conger</taxon>
    </lineage>
</organism>
<dbReference type="GO" id="GO:0016812">
    <property type="term" value="F:hydrolase activity, acting on carbon-nitrogen (but not peptide) bonds, in cyclic amides"/>
    <property type="evidence" value="ECO:0007669"/>
    <property type="project" value="TreeGrafter"/>
</dbReference>
<evidence type="ECO:0000313" key="3">
    <source>
        <dbReference type="Proteomes" id="UP001152803"/>
    </source>
</evidence>
<name>A0A9Q1DMN3_CONCO</name>
<dbReference type="InterPro" id="IPR050378">
    <property type="entry name" value="Metallo-dep_Hydrolases_sf"/>
</dbReference>
<dbReference type="PANTHER" id="PTHR11647">
    <property type="entry name" value="HYDRANTOINASE/DIHYDROPYRIMIDINASE FAMILY MEMBER"/>
    <property type="match status" value="1"/>
</dbReference>
<dbReference type="SUPFAM" id="SSF51338">
    <property type="entry name" value="Composite domain of metallo-dependent hydrolases"/>
    <property type="match status" value="1"/>
</dbReference>
<sequence>MAANAATMRILIKGGKVVNDDVTQEADVYIENGIIQQVGRELMIPGGAKVIDATGKLVIPGGIDTSAHLQQSFMNATTVDDFYSGTKLGPCAVVMETRWSCMPGIRPQLSGKGTGRQRLWQGGGAFSGDSGSPGLCRSIPDIPAQSWLNPARESHVRLYPASGWKLTS</sequence>
<evidence type="ECO:0000256" key="1">
    <source>
        <dbReference type="SAM" id="MobiDB-lite"/>
    </source>
</evidence>
<keyword evidence="3" id="KW-1185">Reference proteome</keyword>
<dbReference type="OrthoDB" id="10258955at2759"/>
<feature type="region of interest" description="Disordered" evidence="1">
    <location>
        <begin position="110"/>
        <end position="131"/>
    </location>
</feature>
<dbReference type="EMBL" id="JAFJMO010000006">
    <property type="protein sequence ID" value="KAJ8275335.1"/>
    <property type="molecule type" value="Genomic_DNA"/>
</dbReference>
<dbReference type="Proteomes" id="UP001152803">
    <property type="component" value="Unassembled WGS sequence"/>
</dbReference>
<dbReference type="PANTHER" id="PTHR11647:SF58">
    <property type="entry name" value="DIHYDROPYRIMIDINASE-RELATED PROTEIN 5"/>
    <property type="match status" value="1"/>
</dbReference>
<comment type="caution">
    <text evidence="2">The sequence shown here is derived from an EMBL/GenBank/DDBJ whole genome shotgun (WGS) entry which is preliminary data.</text>
</comment>
<protein>
    <submittedName>
        <fullName evidence="2">Uncharacterized protein</fullName>
    </submittedName>
</protein>
<gene>
    <name evidence="2" type="ORF">COCON_G00099600</name>
</gene>
<dbReference type="Gene3D" id="2.30.40.10">
    <property type="entry name" value="Urease, subunit C, domain 1"/>
    <property type="match status" value="1"/>
</dbReference>
<dbReference type="GO" id="GO:0005829">
    <property type="term" value="C:cytosol"/>
    <property type="evidence" value="ECO:0007669"/>
    <property type="project" value="TreeGrafter"/>
</dbReference>
<dbReference type="Gene3D" id="3.20.20.140">
    <property type="entry name" value="Metal-dependent hydrolases"/>
    <property type="match status" value="1"/>
</dbReference>
<proteinExistence type="predicted"/>
<dbReference type="InterPro" id="IPR011059">
    <property type="entry name" value="Metal-dep_hydrolase_composite"/>
</dbReference>
<dbReference type="AlphaFoldDB" id="A0A9Q1DMN3"/>
<reference evidence="2" key="1">
    <citation type="journal article" date="2023" name="Science">
        <title>Genome structures resolve the early diversification of teleost fishes.</title>
        <authorList>
            <person name="Parey E."/>
            <person name="Louis A."/>
            <person name="Montfort J."/>
            <person name="Bouchez O."/>
            <person name="Roques C."/>
            <person name="Iampietro C."/>
            <person name="Lluch J."/>
            <person name="Castinel A."/>
            <person name="Donnadieu C."/>
            <person name="Desvignes T."/>
            <person name="Floi Bucao C."/>
            <person name="Jouanno E."/>
            <person name="Wen M."/>
            <person name="Mejri S."/>
            <person name="Dirks R."/>
            <person name="Jansen H."/>
            <person name="Henkel C."/>
            <person name="Chen W.J."/>
            <person name="Zahm M."/>
            <person name="Cabau C."/>
            <person name="Klopp C."/>
            <person name="Thompson A.W."/>
            <person name="Robinson-Rechavi M."/>
            <person name="Braasch I."/>
            <person name="Lecointre G."/>
            <person name="Bobe J."/>
            <person name="Postlethwait J.H."/>
            <person name="Berthelot C."/>
            <person name="Roest Crollius H."/>
            <person name="Guiguen Y."/>
        </authorList>
    </citation>
    <scope>NUCLEOTIDE SEQUENCE</scope>
    <source>
        <strain evidence="2">Concon-B</strain>
    </source>
</reference>
<evidence type="ECO:0000313" key="2">
    <source>
        <dbReference type="EMBL" id="KAJ8275335.1"/>
    </source>
</evidence>
<accession>A0A9Q1DMN3</accession>